<sequence>MQSTPEEISEILEEMALASKALTSIVTDICWHMRGSVSWEQGWQLTESQRRVMLNLIKRNIETTQKLGIPLL</sequence>
<dbReference type="AlphaFoldDB" id="A0A0F9MMU1"/>
<accession>A0A0F9MMU1</accession>
<protein>
    <submittedName>
        <fullName evidence="1">Uncharacterized protein</fullName>
    </submittedName>
</protein>
<organism evidence="1">
    <name type="scientific">marine sediment metagenome</name>
    <dbReference type="NCBI Taxonomy" id="412755"/>
    <lineage>
        <taxon>unclassified sequences</taxon>
        <taxon>metagenomes</taxon>
        <taxon>ecological metagenomes</taxon>
    </lineage>
</organism>
<dbReference type="EMBL" id="LAZR01005343">
    <property type="protein sequence ID" value="KKN00702.1"/>
    <property type="molecule type" value="Genomic_DNA"/>
</dbReference>
<name>A0A0F9MMU1_9ZZZZ</name>
<comment type="caution">
    <text evidence="1">The sequence shown here is derived from an EMBL/GenBank/DDBJ whole genome shotgun (WGS) entry which is preliminary data.</text>
</comment>
<gene>
    <name evidence="1" type="ORF">LCGC14_1135020</name>
</gene>
<reference evidence="1" key="1">
    <citation type="journal article" date="2015" name="Nature">
        <title>Complex archaea that bridge the gap between prokaryotes and eukaryotes.</title>
        <authorList>
            <person name="Spang A."/>
            <person name="Saw J.H."/>
            <person name="Jorgensen S.L."/>
            <person name="Zaremba-Niedzwiedzka K."/>
            <person name="Martijn J."/>
            <person name="Lind A.E."/>
            <person name="van Eijk R."/>
            <person name="Schleper C."/>
            <person name="Guy L."/>
            <person name="Ettema T.J."/>
        </authorList>
    </citation>
    <scope>NUCLEOTIDE SEQUENCE</scope>
</reference>
<proteinExistence type="predicted"/>
<evidence type="ECO:0000313" key="1">
    <source>
        <dbReference type="EMBL" id="KKN00702.1"/>
    </source>
</evidence>